<keyword evidence="3" id="KW-1185">Reference proteome</keyword>
<organism evidence="2 3">
    <name type="scientific">Sphingomonas metalli</name>
    <dbReference type="NCBI Taxonomy" id="1779358"/>
    <lineage>
        <taxon>Bacteria</taxon>
        <taxon>Pseudomonadati</taxon>
        <taxon>Pseudomonadota</taxon>
        <taxon>Alphaproteobacteria</taxon>
        <taxon>Sphingomonadales</taxon>
        <taxon>Sphingomonadaceae</taxon>
        <taxon>Sphingomonas</taxon>
    </lineage>
</organism>
<dbReference type="SUPFAM" id="SSF53474">
    <property type="entry name" value="alpha/beta-Hydrolases"/>
    <property type="match status" value="1"/>
</dbReference>
<accession>A0A916TDN1</accession>
<dbReference type="InterPro" id="IPR002925">
    <property type="entry name" value="Dienelactn_hydro"/>
</dbReference>
<reference evidence="2" key="1">
    <citation type="journal article" date="2014" name="Int. J. Syst. Evol. Microbiol.">
        <title>Complete genome sequence of Corynebacterium casei LMG S-19264T (=DSM 44701T), isolated from a smear-ripened cheese.</title>
        <authorList>
            <consortium name="US DOE Joint Genome Institute (JGI-PGF)"/>
            <person name="Walter F."/>
            <person name="Albersmeier A."/>
            <person name="Kalinowski J."/>
            <person name="Ruckert C."/>
        </authorList>
    </citation>
    <scope>NUCLEOTIDE SEQUENCE</scope>
    <source>
        <strain evidence="2">CGMCC 1.15330</strain>
    </source>
</reference>
<evidence type="ECO:0000259" key="1">
    <source>
        <dbReference type="Pfam" id="PF01738"/>
    </source>
</evidence>
<dbReference type="EMBL" id="BMIH01000004">
    <property type="protein sequence ID" value="GGB39474.1"/>
    <property type="molecule type" value="Genomic_DNA"/>
</dbReference>
<dbReference type="Pfam" id="PF01738">
    <property type="entry name" value="DLH"/>
    <property type="match status" value="1"/>
</dbReference>
<dbReference type="PANTHER" id="PTHR22946">
    <property type="entry name" value="DIENELACTONE HYDROLASE DOMAIN-CONTAINING PROTEIN-RELATED"/>
    <property type="match status" value="1"/>
</dbReference>
<evidence type="ECO:0000313" key="3">
    <source>
        <dbReference type="Proteomes" id="UP000623067"/>
    </source>
</evidence>
<name>A0A916TDN1_9SPHN</name>
<dbReference type="InterPro" id="IPR050261">
    <property type="entry name" value="FrsA_esterase"/>
</dbReference>
<dbReference type="Proteomes" id="UP000623067">
    <property type="component" value="Unassembled WGS sequence"/>
</dbReference>
<reference evidence="2" key="2">
    <citation type="submission" date="2020-09" db="EMBL/GenBank/DDBJ databases">
        <authorList>
            <person name="Sun Q."/>
            <person name="Zhou Y."/>
        </authorList>
    </citation>
    <scope>NUCLEOTIDE SEQUENCE</scope>
    <source>
        <strain evidence="2">CGMCC 1.15330</strain>
    </source>
</reference>
<dbReference type="PANTHER" id="PTHR22946:SF0">
    <property type="entry name" value="DIENELACTONE HYDROLASE DOMAIN-CONTAINING PROTEIN"/>
    <property type="match status" value="1"/>
</dbReference>
<dbReference type="InterPro" id="IPR029058">
    <property type="entry name" value="AB_hydrolase_fold"/>
</dbReference>
<feature type="domain" description="Dienelactone hydrolase" evidence="1">
    <location>
        <begin position="22"/>
        <end position="238"/>
    </location>
</feature>
<protein>
    <submittedName>
        <fullName evidence="2">Dienelactone hydrolase</fullName>
    </submittedName>
</protein>
<dbReference type="GO" id="GO:0016787">
    <property type="term" value="F:hydrolase activity"/>
    <property type="evidence" value="ECO:0007669"/>
    <property type="project" value="UniProtKB-KW"/>
</dbReference>
<keyword evidence="2" id="KW-0378">Hydrolase</keyword>
<evidence type="ECO:0000313" key="2">
    <source>
        <dbReference type="EMBL" id="GGB39474.1"/>
    </source>
</evidence>
<sequence length="240" mass="25709">MAIERQTVTYDGPGGPFAGVAAWDVAVDGRRPGVLVIPNILGQKEADNHVAERLAGLGYAALACDLFGQGKRTERGRPDTSRYMDELNADRGLLRDRLAASLAALRALPVVDGERCAAIGFCFGGKAALDMARAGLAVRGVVSLHGLYDAPPYDDMTPIATKILVCHGWEDRLAPPEAVVRLGQELTKAGADWQLLAHGHAGHAFTDRELPKTPEGFGYDPNADRRSWEAVVRFLGEVLG</sequence>
<gene>
    <name evidence="2" type="ORF">GCM10011380_31230</name>
</gene>
<proteinExistence type="predicted"/>
<dbReference type="AlphaFoldDB" id="A0A916TDN1"/>
<dbReference type="Gene3D" id="3.40.50.1820">
    <property type="entry name" value="alpha/beta hydrolase"/>
    <property type="match status" value="1"/>
</dbReference>
<dbReference type="RefSeq" id="WP_188659853.1">
    <property type="nucleotide sequence ID" value="NZ_BMIH01000004.1"/>
</dbReference>
<comment type="caution">
    <text evidence="2">The sequence shown here is derived from an EMBL/GenBank/DDBJ whole genome shotgun (WGS) entry which is preliminary data.</text>
</comment>